<dbReference type="Proteomes" id="UP000694865">
    <property type="component" value="Unplaced"/>
</dbReference>
<feature type="region of interest" description="Disordered" evidence="1">
    <location>
        <begin position="82"/>
        <end position="106"/>
    </location>
</feature>
<keyword evidence="2" id="KW-1185">Reference proteome</keyword>
<feature type="compositionally biased region" description="Low complexity" evidence="1">
    <location>
        <begin position="45"/>
        <end position="56"/>
    </location>
</feature>
<evidence type="ECO:0000256" key="1">
    <source>
        <dbReference type="SAM" id="MobiDB-lite"/>
    </source>
</evidence>
<name>A0ABM0MKD4_SACKO</name>
<dbReference type="InterPro" id="IPR019370">
    <property type="entry name" value="E2F-assoc_phosphoprotein"/>
</dbReference>
<dbReference type="PANTHER" id="PTHR15967">
    <property type="entry name" value="E2F-ASSOCIATED PHOSPHOPROTEIN"/>
    <property type="match status" value="1"/>
</dbReference>
<feature type="compositionally biased region" description="Basic and acidic residues" evidence="1">
    <location>
        <begin position="82"/>
        <end position="92"/>
    </location>
</feature>
<protein>
    <submittedName>
        <fullName evidence="3">E2F-associated phosphoprotein-like</fullName>
    </submittedName>
</protein>
<dbReference type="Pfam" id="PF10238">
    <property type="entry name" value="Eapp_C"/>
    <property type="match status" value="1"/>
</dbReference>
<feature type="compositionally biased region" description="Polar residues" evidence="1">
    <location>
        <begin position="97"/>
        <end position="106"/>
    </location>
</feature>
<reference evidence="3" key="1">
    <citation type="submission" date="2025-08" db="UniProtKB">
        <authorList>
            <consortium name="RefSeq"/>
        </authorList>
    </citation>
    <scope>IDENTIFICATION</scope>
    <source>
        <tissue evidence="3">Testes</tissue>
    </source>
</reference>
<evidence type="ECO:0000313" key="2">
    <source>
        <dbReference type="Proteomes" id="UP000694865"/>
    </source>
</evidence>
<accession>A0ABM0MKD4</accession>
<proteinExistence type="predicted"/>
<feature type="region of interest" description="Disordered" evidence="1">
    <location>
        <begin position="1"/>
        <end position="67"/>
    </location>
</feature>
<dbReference type="GeneID" id="100378130"/>
<organism evidence="2 3">
    <name type="scientific">Saccoglossus kowalevskii</name>
    <name type="common">Acorn worm</name>
    <dbReference type="NCBI Taxonomy" id="10224"/>
    <lineage>
        <taxon>Eukaryota</taxon>
        <taxon>Metazoa</taxon>
        <taxon>Hemichordata</taxon>
        <taxon>Enteropneusta</taxon>
        <taxon>Harrimaniidae</taxon>
        <taxon>Saccoglossus</taxon>
    </lineage>
</organism>
<evidence type="ECO:0000313" key="3">
    <source>
        <dbReference type="RefSeq" id="XP_006820475.1"/>
    </source>
</evidence>
<sequence length="311" mass="35749">MTDYDGYCVFEESDEEEHDIKSESSDNELDIILHGTPKQKRRLTRSLSRGSLDLTDASSSEDDFEKEVEAELDATMKSLEEKHKNMGEHTLADTRGAASTSSANLSENKEIKGLEEAFYDDIYFDTDDEEEDEKVNTSKNKKAKKKHRVVSNDDLFYDPDIDDENERWINKQRDRYKPKKSGSGDAANQCRSQNCSEKVTATTDAVLNCPACMASLCIDCQKHDFYRNQFRAMFVINCVIVKDEVLRYKEPIRQGKKRQRNQNKAEYVRIEANETSEEIYHPVKCGECNTEVAVYDKDEVYHFHNVLASAP</sequence>
<gene>
    <name evidence="3" type="primary">LOC100378130</name>
</gene>
<dbReference type="RefSeq" id="XP_006820475.1">
    <property type="nucleotide sequence ID" value="XM_006820412.1"/>
</dbReference>
<dbReference type="PANTHER" id="PTHR15967:SF0">
    <property type="entry name" value="E2F-ASSOCIATED PHOSPHOPROTEIN"/>
    <property type="match status" value="1"/>
</dbReference>